<dbReference type="EMBL" id="PPFX01000018">
    <property type="protein sequence ID" value="PNU20086.1"/>
    <property type="molecule type" value="Genomic_DNA"/>
</dbReference>
<dbReference type="InterPro" id="IPR023408">
    <property type="entry name" value="MscS_beta-dom_sf"/>
</dbReference>
<sequence>MPMDWQSFFSGDAFTDYVIPWVINIGLAVAVFIIGRIVVGIITGLMRKLLTKAKMDEILVDFICSIAHAALVLFVIIAALDQLGVDTTSLIALLGAAGLAVGLAMKDSLQNFAAGVMLIIFRPFRAGDYVEVAGTAGTVEKISIFSTILKTPDNCEVIVPNGNIYGDNIKNYAARPTRRIDLKFGIGYEDDIRQARDIMLRQIRADERILEDPEPVVAVAELADSSVNFVVRPWVETADYWVVRFDLIEKIKLAFDAEGISIPYPQMDVHLEQPAAVVAAGS</sequence>
<evidence type="ECO:0000313" key="12">
    <source>
        <dbReference type="Proteomes" id="UP000236340"/>
    </source>
</evidence>
<dbReference type="InterPro" id="IPR045275">
    <property type="entry name" value="MscS_archaea/bacteria_type"/>
</dbReference>
<dbReference type="Proteomes" id="UP000236340">
    <property type="component" value="Unassembled WGS sequence"/>
</dbReference>
<comment type="caution">
    <text evidence="11">The sequence shown here is derived from an EMBL/GenBank/DDBJ whole genome shotgun (WGS) entry which is preliminary data.</text>
</comment>
<dbReference type="InterPro" id="IPR008910">
    <property type="entry name" value="MSC_TM_helix"/>
</dbReference>
<feature type="domain" description="Mechanosensitive ion channel MscS C-terminal" evidence="9">
    <location>
        <begin position="181"/>
        <end position="262"/>
    </location>
</feature>
<dbReference type="Pfam" id="PF21088">
    <property type="entry name" value="MS_channel_1st"/>
    <property type="match status" value="1"/>
</dbReference>
<feature type="domain" description="Mechanosensitive ion channel MscS" evidence="8">
    <location>
        <begin position="107"/>
        <end position="173"/>
    </location>
</feature>
<dbReference type="InterPro" id="IPR006685">
    <property type="entry name" value="MscS_channel_2nd"/>
</dbReference>
<dbReference type="Gene3D" id="2.30.30.60">
    <property type="match status" value="1"/>
</dbReference>
<gene>
    <name evidence="11" type="ORF">C2E25_09225</name>
</gene>
<evidence type="ECO:0000256" key="6">
    <source>
        <dbReference type="ARBA" id="ARBA00023136"/>
    </source>
</evidence>
<organism evidence="11 12">
    <name type="scientific">Geothermobacter hydrogeniphilus</name>
    <dbReference type="NCBI Taxonomy" id="1969733"/>
    <lineage>
        <taxon>Bacteria</taxon>
        <taxon>Pseudomonadati</taxon>
        <taxon>Thermodesulfobacteriota</taxon>
        <taxon>Desulfuromonadia</taxon>
        <taxon>Desulfuromonadales</taxon>
        <taxon>Geothermobacteraceae</taxon>
        <taxon>Geothermobacter</taxon>
    </lineage>
</organism>
<dbReference type="Pfam" id="PF21082">
    <property type="entry name" value="MS_channel_3rd"/>
    <property type="match status" value="1"/>
</dbReference>
<evidence type="ECO:0000259" key="10">
    <source>
        <dbReference type="Pfam" id="PF21088"/>
    </source>
</evidence>
<evidence type="ECO:0000259" key="9">
    <source>
        <dbReference type="Pfam" id="PF21082"/>
    </source>
</evidence>
<evidence type="ECO:0000313" key="11">
    <source>
        <dbReference type="EMBL" id="PNU20086.1"/>
    </source>
</evidence>
<dbReference type="PANTHER" id="PTHR30221">
    <property type="entry name" value="SMALL-CONDUCTANCE MECHANOSENSITIVE CHANNEL"/>
    <property type="match status" value="1"/>
</dbReference>
<protein>
    <submittedName>
        <fullName evidence="11">Mechanosensitive ion channel protein MscS</fullName>
    </submittedName>
</protein>
<dbReference type="PANTHER" id="PTHR30221:SF1">
    <property type="entry name" value="SMALL-CONDUCTANCE MECHANOSENSITIVE CHANNEL"/>
    <property type="match status" value="1"/>
</dbReference>
<dbReference type="GO" id="GO:0008381">
    <property type="term" value="F:mechanosensitive monoatomic ion channel activity"/>
    <property type="evidence" value="ECO:0007669"/>
    <property type="project" value="InterPro"/>
</dbReference>
<dbReference type="OrthoDB" id="9784565at2"/>
<reference evidence="11 12" key="1">
    <citation type="journal article" date="2018" name="Genome Announc.">
        <title>Genome Sequence of Geothermobacter sp. HR-1 Iron Reducer from the Loihi Seamount.</title>
        <authorList>
            <person name="Smith H."/>
            <person name="Abuyen K."/>
            <person name="Tremblay J."/>
            <person name="Savalia P."/>
            <person name="Perez-Rodriguez I."/>
            <person name="Emerson D."/>
            <person name="Tully B."/>
            <person name="Amend J."/>
        </authorList>
    </citation>
    <scope>NUCLEOTIDE SEQUENCE [LARGE SCALE GENOMIC DNA]</scope>
    <source>
        <strain evidence="11 12">HR-1</strain>
    </source>
</reference>
<keyword evidence="6 7" id="KW-0472">Membrane</keyword>
<dbReference type="GO" id="GO:0005886">
    <property type="term" value="C:plasma membrane"/>
    <property type="evidence" value="ECO:0007669"/>
    <property type="project" value="UniProtKB-SubCell"/>
</dbReference>
<dbReference type="Gene3D" id="3.30.70.100">
    <property type="match status" value="1"/>
</dbReference>
<feature type="transmembrane region" description="Helical" evidence="7">
    <location>
        <begin position="58"/>
        <end position="80"/>
    </location>
</feature>
<dbReference type="InterPro" id="IPR011066">
    <property type="entry name" value="MscS_channel_C_sf"/>
</dbReference>
<dbReference type="Pfam" id="PF00924">
    <property type="entry name" value="MS_channel_2nd"/>
    <property type="match status" value="1"/>
</dbReference>
<evidence type="ECO:0000259" key="8">
    <source>
        <dbReference type="Pfam" id="PF00924"/>
    </source>
</evidence>
<dbReference type="AlphaFoldDB" id="A0A2K2H9U9"/>
<dbReference type="Pfam" id="PF05552">
    <property type="entry name" value="MS_channel_1st_1"/>
    <property type="match status" value="1"/>
</dbReference>
<dbReference type="InterPro" id="IPR049278">
    <property type="entry name" value="MS_channel_C"/>
</dbReference>
<evidence type="ECO:0000256" key="7">
    <source>
        <dbReference type="SAM" id="Phobius"/>
    </source>
</evidence>
<dbReference type="Gene3D" id="1.10.287.1260">
    <property type="match status" value="1"/>
</dbReference>
<dbReference type="InterPro" id="IPR010920">
    <property type="entry name" value="LSM_dom_sf"/>
</dbReference>
<dbReference type="InterPro" id="IPR049142">
    <property type="entry name" value="MS_channel_1st"/>
</dbReference>
<dbReference type="InterPro" id="IPR011014">
    <property type="entry name" value="MscS_channel_TM-2"/>
</dbReference>
<proteinExistence type="inferred from homology"/>
<feature type="transmembrane region" description="Helical" evidence="7">
    <location>
        <begin position="20"/>
        <end position="46"/>
    </location>
</feature>
<dbReference type="SUPFAM" id="SSF82861">
    <property type="entry name" value="Mechanosensitive channel protein MscS (YggB), transmembrane region"/>
    <property type="match status" value="1"/>
</dbReference>
<evidence type="ECO:0000256" key="1">
    <source>
        <dbReference type="ARBA" id="ARBA00004651"/>
    </source>
</evidence>
<evidence type="ECO:0000256" key="4">
    <source>
        <dbReference type="ARBA" id="ARBA00022692"/>
    </source>
</evidence>
<keyword evidence="4 7" id="KW-0812">Transmembrane</keyword>
<evidence type="ECO:0000256" key="3">
    <source>
        <dbReference type="ARBA" id="ARBA00022475"/>
    </source>
</evidence>
<keyword evidence="3" id="KW-1003">Cell membrane</keyword>
<keyword evidence="5 7" id="KW-1133">Transmembrane helix</keyword>
<feature type="domain" description="Mechanosensitive ion channel transmembrane helices 2/3" evidence="10">
    <location>
        <begin position="71"/>
        <end position="106"/>
    </location>
</feature>
<evidence type="ECO:0000256" key="2">
    <source>
        <dbReference type="ARBA" id="ARBA00008017"/>
    </source>
</evidence>
<name>A0A2K2H9U9_9BACT</name>
<accession>A0A2K2H9U9</accession>
<feature type="transmembrane region" description="Helical" evidence="7">
    <location>
        <begin position="86"/>
        <end position="105"/>
    </location>
</feature>
<evidence type="ECO:0000256" key="5">
    <source>
        <dbReference type="ARBA" id="ARBA00022989"/>
    </source>
</evidence>
<dbReference type="SUPFAM" id="SSF50182">
    <property type="entry name" value="Sm-like ribonucleoproteins"/>
    <property type="match status" value="1"/>
</dbReference>
<comment type="similarity">
    <text evidence="2">Belongs to the MscS (TC 1.A.23) family.</text>
</comment>
<dbReference type="SUPFAM" id="SSF82689">
    <property type="entry name" value="Mechanosensitive channel protein MscS (YggB), C-terminal domain"/>
    <property type="match status" value="1"/>
</dbReference>
<comment type="subcellular location">
    <subcellularLocation>
        <location evidence="1">Cell membrane</location>
        <topology evidence="1">Multi-pass membrane protein</topology>
    </subcellularLocation>
</comment>